<keyword evidence="1" id="KW-0812">Transmembrane</keyword>
<name>A0ABX2EUR6_9BURK</name>
<dbReference type="EMBL" id="JABRWJ010000024">
    <property type="protein sequence ID" value="NRF72381.1"/>
    <property type="molecule type" value="Genomic_DNA"/>
</dbReference>
<evidence type="ECO:0000313" key="3">
    <source>
        <dbReference type="Proteomes" id="UP000737171"/>
    </source>
</evidence>
<proteinExistence type="predicted"/>
<dbReference type="RefSeq" id="WP_173135506.1">
    <property type="nucleotide sequence ID" value="NZ_JABRWJ010000024.1"/>
</dbReference>
<evidence type="ECO:0000313" key="2">
    <source>
        <dbReference type="EMBL" id="NRF72381.1"/>
    </source>
</evidence>
<keyword evidence="3" id="KW-1185">Reference proteome</keyword>
<feature type="transmembrane region" description="Helical" evidence="1">
    <location>
        <begin position="142"/>
        <end position="158"/>
    </location>
</feature>
<feature type="transmembrane region" description="Helical" evidence="1">
    <location>
        <begin position="52"/>
        <end position="69"/>
    </location>
</feature>
<keyword evidence="1" id="KW-0472">Membrane</keyword>
<evidence type="ECO:0000256" key="1">
    <source>
        <dbReference type="SAM" id="Phobius"/>
    </source>
</evidence>
<accession>A0ABX2EUR6</accession>
<protein>
    <submittedName>
        <fullName evidence="2">Fatty acid hydroxylase family protein</fullName>
    </submittedName>
</protein>
<keyword evidence="1" id="KW-1133">Transmembrane helix</keyword>
<sequence>MMTERQRQFREQYKADISPLYNGLLHIAVIYGVGAAAIWYCTGQMRYAGWEWLLALPVFIAGNFVEWFMHRHVMHRRIDVFALRAIYERHTRQHHQYFTDLEPTIDSTREFRIVFFPWRVLITLGVGGLALGWLAAQVFNANAGYVVFVTMVAQYLVYETFHYCCHVHDNWFVRHTPFINTIRRHHTAHHNMGIMMKYNMNLTFPIADWFMGTTDLRRGLLGHLFNGYSEKHVKQELKPIIAKFRDDHSRVTLDGPQLTFQEESVMVGGGRNETCAMRAQ</sequence>
<feature type="transmembrane region" description="Helical" evidence="1">
    <location>
        <begin position="20"/>
        <end position="40"/>
    </location>
</feature>
<gene>
    <name evidence="2" type="ORF">HLB44_35930</name>
</gene>
<comment type="caution">
    <text evidence="2">The sequence shown here is derived from an EMBL/GenBank/DDBJ whole genome shotgun (WGS) entry which is preliminary data.</text>
</comment>
<dbReference type="Proteomes" id="UP000737171">
    <property type="component" value="Unassembled WGS sequence"/>
</dbReference>
<feature type="transmembrane region" description="Helical" evidence="1">
    <location>
        <begin position="116"/>
        <end position="136"/>
    </location>
</feature>
<reference evidence="2 3" key="1">
    <citation type="submission" date="2020-05" db="EMBL/GenBank/DDBJ databases">
        <title>Aquincola sp. isolate from soil.</title>
        <authorList>
            <person name="Han J."/>
            <person name="Kim D.-U."/>
        </authorList>
    </citation>
    <scope>NUCLEOTIDE SEQUENCE [LARGE SCALE GENOMIC DNA]</scope>
    <source>
        <strain evidence="2 3">S2</strain>
    </source>
</reference>
<organism evidence="2 3">
    <name type="scientific">Pseudaquabacterium terrae</name>
    <dbReference type="NCBI Taxonomy" id="2732868"/>
    <lineage>
        <taxon>Bacteria</taxon>
        <taxon>Pseudomonadati</taxon>
        <taxon>Pseudomonadota</taxon>
        <taxon>Betaproteobacteria</taxon>
        <taxon>Burkholderiales</taxon>
        <taxon>Sphaerotilaceae</taxon>
        <taxon>Pseudaquabacterium</taxon>
    </lineage>
</organism>